<keyword evidence="5 7" id="KW-0472">Membrane</keyword>
<accession>A0A4Q6XV61</accession>
<dbReference type="PROSITE" id="PS52016">
    <property type="entry name" value="TONB_DEPENDENT_REC_3"/>
    <property type="match status" value="1"/>
</dbReference>
<dbReference type="InterPro" id="IPR008969">
    <property type="entry name" value="CarboxyPept-like_regulatory"/>
</dbReference>
<dbReference type="Gene3D" id="2.60.40.1120">
    <property type="entry name" value="Carboxypeptidase-like, regulatory domain"/>
    <property type="match status" value="1"/>
</dbReference>
<dbReference type="NCBIfam" id="TIGR04057">
    <property type="entry name" value="SusC_RagA_signa"/>
    <property type="match status" value="1"/>
</dbReference>
<comment type="subcellular location">
    <subcellularLocation>
        <location evidence="1 7">Cell outer membrane</location>
        <topology evidence="1 7">Multi-pass membrane protein</topology>
    </subcellularLocation>
</comment>
<comment type="caution">
    <text evidence="10">The sequence shown here is derived from an EMBL/GenBank/DDBJ whole genome shotgun (WGS) entry which is preliminary data.</text>
</comment>
<dbReference type="Gene3D" id="2.40.170.20">
    <property type="entry name" value="TonB-dependent receptor, beta-barrel domain"/>
    <property type="match status" value="1"/>
</dbReference>
<feature type="chain" id="PRO_5020866249" evidence="8">
    <location>
        <begin position="22"/>
        <end position="1040"/>
    </location>
</feature>
<dbReference type="RefSeq" id="WP_130142202.1">
    <property type="nucleotide sequence ID" value="NZ_SGIT01000002.1"/>
</dbReference>
<dbReference type="Pfam" id="PF07715">
    <property type="entry name" value="Plug"/>
    <property type="match status" value="1"/>
</dbReference>
<evidence type="ECO:0000256" key="4">
    <source>
        <dbReference type="ARBA" id="ARBA00022692"/>
    </source>
</evidence>
<comment type="similarity">
    <text evidence="7">Belongs to the TonB-dependent receptor family.</text>
</comment>
<dbReference type="SUPFAM" id="SSF49464">
    <property type="entry name" value="Carboxypeptidase regulatory domain-like"/>
    <property type="match status" value="1"/>
</dbReference>
<keyword evidence="4 7" id="KW-0812">Transmembrane</keyword>
<gene>
    <name evidence="10" type="ORF">EWE74_14360</name>
</gene>
<evidence type="ECO:0000256" key="1">
    <source>
        <dbReference type="ARBA" id="ARBA00004571"/>
    </source>
</evidence>
<reference evidence="10 11" key="1">
    <citation type="submission" date="2019-02" db="EMBL/GenBank/DDBJ databases">
        <authorList>
            <person name="Li Y."/>
        </authorList>
    </citation>
    <scope>NUCLEOTIDE SEQUENCE [LARGE SCALE GENOMIC DNA]</scope>
    <source>
        <strain evidence="10 11">30C10-4-7</strain>
    </source>
</reference>
<evidence type="ECO:0000256" key="7">
    <source>
        <dbReference type="PROSITE-ProRule" id="PRU01360"/>
    </source>
</evidence>
<evidence type="ECO:0000256" key="3">
    <source>
        <dbReference type="ARBA" id="ARBA00022452"/>
    </source>
</evidence>
<organism evidence="10 11">
    <name type="scientific">Sphingobacterium corticibacterium</name>
    <dbReference type="NCBI Taxonomy" id="2484746"/>
    <lineage>
        <taxon>Bacteria</taxon>
        <taxon>Pseudomonadati</taxon>
        <taxon>Bacteroidota</taxon>
        <taxon>Sphingobacteriia</taxon>
        <taxon>Sphingobacteriales</taxon>
        <taxon>Sphingobacteriaceae</taxon>
        <taxon>Sphingobacterium</taxon>
    </lineage>
</organism>
<dbReference type="EMBL" id="SGIT01000002">
    <property type="protein sequence ID" value="RZF60286.1"/>
    <property type="molecule type" value="Genomic_DNA"/>
</dbReference>
<dbReference type="NCBIfam" id="TIGR04056">
    <property type="entry name" value="OMP_RagA_SusC"/>
    <property type="match status" value="1"/>
</dbReference>
<dbReference type="Proteomes" id="UP000292855">
    <property type="component" value="Unassembled WGS sequence"/>
</dbReference>
<keyword evidence="3 7" id="KW-1134">Transmembrane beta strand</keyword>
<dbReference type="InterPro" id="IPR023997">
    <property type="entry name" value="TonB-dep_OMP_SusC/RagA_CS"/>
</dbReference>
<protein>
    <submittedName>
        <fullName evidence="10">TonB-dependent receptor</fullName>
    </submittedName>
</protein>
<evidence type="ECO:0000256" key="8">
    <source>
        <dbReference type="SAM" id="SignalP"/>
    </source>
</evidence>
<evidence type="ECO:0000256" key="5">
    <source>
        <dbReference type="ARBA" id="ARBA00023136"/>
    </source>
</evidence>
<dbReference type="InterPro" id="IPR012910">
    <property type="entry name" value="Plug_dom"/>
</dbReference>
<keyword evidence="8" id="KW-0732">Signal</keyword>
<dbReference type="InterPro" id="IPR037066">
    <property type="entry name" value="Plug_dom_sf"/>
</dbReference>
<dbReference type="InterPro" id="IPR023996">
    <property type="entry name" value="TonB-dep_OMP_SusC/RagA"/>
</dbReference>
<dbReference type="Gene3D" id="2.170.130.10">
    <property type="entry name" value="TonB-dependent receptor, plug domain"/>
    <property type="match status" value="1"/>
</dbReference>
<keyword evidence="2 7" id="KW-0813">Transport</keyword>
<evidence type="ECO:0000313" key="10">
    <source>
        <dbReference type="EMBL" id="RZF60286.1"/>
    </source>
</evidence>
<sequence length="1040" mass="116023">MRSNLFIILIISVLSAFSAQAQQSVKGTVREASGTPIGGVSVSIKGKTGGSTTTEQGTYVINNVPSDAVLIFSSLGFRREEQAVLGRQQIDMVLEVEDVKLEEVVIGYDVIRKEDLTGSVASVNTKQLAEAPAANFDQALAGRVAGVQVTSQDGTPGAPLQIVIRGGNSITGDNSPLYVVDGVPLEGFDPGTINTRDIKSFDILKDASATAIYGSRGANGVVVINTYGGNNDGRTDVDIRSSAWFEHIPTRMNVMNPYEYVLYQQKLAYANDNYVPGTNVELFNRQYVDPELYRDVEGINWQDEIFRSTNSTNQSLSLRGGNSKTTFLYSGNFVNQQGTLIETNFRKINNRLKFTHKIAPNFEANVQFEYSRNNHDGQIASGNSRHSIIRDAISFRPLTPINWTDSDEAGVEDTDPYLLNPVRRMQSTDRFRLDDVLGGTLGFNYNITKKLTLSMMGNYRASLRETTTFHKRDSYEATRTSRGINGSLTNNRWDVLSTSNTLRYKDQIGKHNYGVLAGLEAQYNTSKFNSLQNTNLPTDEFGIYNLGIATASTIASTDYSRNSLFSVFGRVNYTYDNKYLLTATMRTDGSSKFRTANRWGYFPSFSLAWRLSEEPFIKPIEAITDLKLRGGWGATGNNRVGDFVAYNLFSVNSNSGYILGANQGYVPGAFQSNMAVPDLRWEKTEQTNVGLDLQLLRRYNLTVDVYQKNTVDLLLAADMAPSTGFARVQQNVGEVSNRGIEFTLESQHIRNANFTWSTNLNISFNRTKTIQLNSGQNEIRTDPQWDVQFMQTEYQYITEVGQPVGMMYGFVFDGLYQMDDFSFQNGTYTLKEGIPTHVSVTKPGMVRFKDVNGDGIINQDDRTIIGNPHPKHTGGLFNNFQYKAFDLQFLLQWAYGFDLLNGNQSEYGNIYQTSRNGLKSLTNFWTPTNPDTEIGGMRFDGTNLLTPFGYKLDSRHIQDGSYLKLKTVSFGYNLPEDLISRVRMKRCRVSLSAQNLLTLTKYEGYDPDVSVGRFGALTPGLDYSAYPQSMTISAGLELSF</sequence>
<dbReference type="SUPFAM" id="SSF56935">
    <property type="entry name" value="Porins"/>
    <property type="match status" value="1"/>
</dbReference>
<evidence type="ECO:0000256" key="2">
    <source>
        <dbReference type="ARBA" id="ARBA00022448"/>
    </source>
</evidence>
<evidence type="ECO:0000259" key="9">
    <source>
        <dbReference type="Pfam" id="PF07715"/>
    </source>
</evidence>
<name>A0A4Q6XV61_9SPHI</name>
<dbReference type="AlphaFoldDB" id="A0A4Q6XV61"/>
<dbReference type="OrthoDB" id="9768177at2"/>
<evidence type="ECO:0000256" key="6">
    <source>
        <dbReference type="ARBA" id="ARBA00023237"/>
    </source>
</evidence>
<dbReference type="GO" id="GO:0009279">
    <property type="term" value="C:cell outer membrane"/>
    <property type="evidence" value="ECO:0007669"/>
    <property type="project" value="UniProtKB-SubCell"/>
</dbReference>
<evidence type="ECO:0000313" key="11">
    <source>
        <dbReference type="Proteomes" id="UP000292855"/>
    </source>
</evidence>
<keyword evidence="6 7" id="KW-0998">Cell outer membrane</keyword>
<feature type="signal peptide" evidence="8">
    <location>
        <begin position="1"/>
        <end position="21"/>
    </location>
</feature>
<keyword evidence="11" id="KW-1185">Reference proteome</keyword>
<dbReference type="Pfam" id="PF13715">
    <property type="entry name" value="CarbopepD_reg_2"/>
    <property type="match status" value="1"/>
</dbReference>
<dbReference type="InterPro" id="IPR039426">
    <property type="entry name" value="TonB-dep_rcpt-like"/>
</dbReference>
<proteinExistence type="inferred from homology"/>
<feature type="domain" description="TonB-dependent receptor plug" evidence="9">
    <location>
        <begin position="113"/>
        <end position="221"/>
    </location>
</feature>
<keyword evidence="10" id="KW-0675">Receptor</keyword>
<dbReference type="InterPro" id="IPR036942">
    <property type="entry name" value="Beta-barrel_TonB_sf"/>
</dbReference>